<name>A0A6A6HGI7_VIRVR</name>
<dbReference type="GO" id="GO:0070124">
    <property type="term" value="P:mitochondrial translational initiation"/>
    <property type="evidence" value="ECO:0007669"/>
    <property type="project" value="TreeGrafter"/>
</dbReference>
<dbReference type="PANTHER" id="PTHR28058">
    <property type="entry name" value="37S RIBOSOMAL PROTEIN MRP51, MITOCHONDRIAL"/>
    <property type="match status" value="1"/>
</dbReference>
<protein>
    <submittedName>
        <fullName evidence="2">Uncharacterized protein</fullName>
    </submittedName>
</protein>
<dbReference type="InterPro" id="IPR016712">
    <property type="entry name" value="Rbsml_bS1m-like"/>
</dbReference>
<evidence type="ECO:0000256" key="1">
    <source>
        <dbReference type="SAM" id="MobiDB-lite"/>
    </source>
</evidence>
<proteinExistence type="predicted"/>
<dbReference type="OrthoDB" id="3913595at2759"/>
<evidence type="ECO:0000313" key="3">
    <source>
        <dbReference type="Proteomes" id="UP000800092"/>
    </source>
</evidence>
<organism evidence="2 3">
    <name type="scientific">Viridothelium virens</name>
    <name type="common">Speckled blister lichen</name>
    <name type="synonym">Trypethelium virens</name>
    <dbReference type="NCBI Taxonomy" id="1048519"/>
    <lineage>
        <taxon>Eukaryota</taxon>
        <taxon>Fungi</taxon>
        <taxon>Dikarya</taxon>
        <taxon>Ascomycota</taxon>
        <taxon>Pezizomycotina</taxon>
        <taxon>Dothideomycetes</taxon>
        <taxon>Dothideomycetes incertae sedis</taxon>
        <taxon>Trypetheliales</taxon>
        <taxon>Trypetheliaceae</taxon>
        <taxon>Viridothelium</taxon>
    </lineage>
</organism>
<dbReference type="Proteomes" id="UP000800092">
    <property type="component" value="Unassembled WGS sequence"/>
</dbReference>
<dbReference type="PANTHER" id="PTHR28058:SF1">
    <property type="entry name" value="SMALL RIBOSOMAL SUBUNIT PROTEIN BS1M"/>
    <property type="match status" value="1"/>
</dbReference>
<gene>
    <name evidence="2" type="ORF">EV356DRAFT_497211</name>
</gene>
<feature type="compositionally biased region" description="Basic and acidic residues" evidence="1">
    <location>
        <begin position="292"/>
        <end position="308"/>
    </location>
</feature>
<sequence length="497" mass="55327">MLGKANSPTARLLRSSRLFSLPPPLPKPINQSGSYGADSYVVMHSDSATLPYPVSQAIATPQSSQARGDWGLKRPLPLRTTAQSSTSALRIADIDSIEHITNFESAADHTKTLEKWQEIGLPVVQHSKRNTISGRDRRGSETSVFESDIDNTARSRIGNDGRRSLNERHERWKFEGPWITGMSESAFTKFVTGMGKHRKASFLRHLRERIRQNEMNAERIRARDEGRSLPPEFQDTYNISEQFFQDKLKRMRDEMVGKDGSVILNSELSIRMQEFFDLPLLSEDQGLNAAESFEREGRNARADPDQEPFRAGPPQTHPSAGFSYLRTQTHIPNHPLLGPQRTHHVIRTRLLRSRGGVGDDAASGRFGVAGVVVESPTDPASFRVRADPTVPGGPKAWAEVQRLSINMDGRIDASIRPADTDAVAIAEGRLPPQVAVTPPPFKRLAPAQPLDVPRKRTRGPSRYYDRIGGDAVRAVERVYDEQRHRGSGGSGLDEPFK</sequence>
<dbReference type="AlphaFoldDB" id="A0A6A6HGI7"/>
<reference evidence="2" key="1">
    <citation type="journal article" date="2020" name="Stud. Mycol.">
        <title>101 Dothideomycetes genomes: a test case for predicting lifestyles and emergence of pathogens.</title>
        <authorList>
            <person name="Haridas S."/>
            <person name="Albert R."/>
            <person name="Binder M."/>
            <person name="Bloem J."/>
            <person name="Labutti K."/>
            <person name="Salamov A."/>
            <person name="Andreopoulos B."/>
            <person name="Baker S."/>
            <person name="Barry K."/>
            <person name="Bills G."/>
            <person name="Bluhm B."/>
            <person name="Cannon C."/>
            <person name="Castanera R."/>
            <person name="Culley D."/>
            <person name="Daum C."/>
            <person name="Ezra D."/>
            <person name="Gonzalez J."/>
            <person name="Henrissat B."/>
            <person name="Kuo A."/>
            <person name="Liang C."/>
            <person name="Lipzen A."/>
            <person name="Lutzoni F."/>
            <person name="Magnuson J."/>
            <person name="Mondo S."/>
            <person name="Nolan M."/>
            <person name="Ohm R."/>
            <person name="Pangilinan J."/>
            <person name="Park H.-J."/>
            <person name="Ramirez L."/>
            <person name="Alfaro M."/>
            <person name="Sun H."/>
            <person name="Tritt A."/>
            <person name="Yoshinaga Y."/>
            <person name="Zwiers L.-H."/>
            <person name="Turgeon B."/>
            <person name="Goodwin S."/>
            <person name="Spatafora J."/>
            <person name="Crous P."/>
            <person name="Grigoriev I."/>
        </authorList>
    </citation>
    <scope>NUCLEOTIDE SEQUENCE</scope>
    <source>
        <strain evidence="2">Tuck. ex Michener</strain>
    </source>
</reference>
<dbReference type="GO" id="GO:0003735">
    <property type="term" value="F:structural constituent of ribosome"/>
    <property type="evidence" value="ECO:0007669"/>
    <property type="project" value="TreeGrafter"/>
</dbReference>
<dbReference type="Pfam" id="PF11709">
    <property type="entry name" value="Mit_ribos_Mrp51"/>
    <property type="match status" value="1"/>
</dbReference>
<accession>A0A6A6HGI7</accession>
<keyword evidence="3" id="KW-1185">Reference proteome</keyword>
<feature type="region of interest" description="Disordered" evidence="1">
    <location>
        <begin position="439"/>
        <end position="465"/>
    </location>
</feature>
<dbReference type="EMBL" id="ML991782">
    <property type="protein sequence ID" value="KAF2236948.1"/>
    <property type="molecule type" value="Genomic_DNA"/>
</dbReference>
<feature type="region of interest" description="Disordered" evidence="1">
    <location>
        <begin position="292"/>
        <end position="321"/>
    </location>
</feature>
<evidence type="ECO:0000313" key="2">
    <source>
        <dbReference type="EMBL" id="KAF2236948.1"/>
    </source>
</evidence>
<dbReference type="GO" id="GO:0005763">
    <property type="term" value="C:mitochondrial small ribosomal subunit"/>
    <property type="evidence" value="ECO:0007669"/>
    <property type="project" value="TreeGrafter"/>
</dbReference>